<evidence type="ECO:0000313" key="3">
    <source>
        <dbReference type="EMBL" id="SHL69076.1"/>
    </source>
</evidence>
<protein>
    <recommendedName>
        <fullName evidence="5">Low-complexity protein</fullName>
    </recommendedName>
</protein>
<feature type="signal peptide" evidence="2">
    <location>
        <begin position="1"/>
        <end position="30"/>
    </location>
</feature>
<name>A0A1M7CP82_9BACT</name>
<dbReference type="EMBL" id="FRBL01000004">
    <property type="protein sequence ID" value="SHL69076.1"/>
    <property type="molecule type" value="Genomic_DNA"/>
</dbReference>
<reference evidence="3 4" key="1">
    <citation type="submission" date="2016-11" db="EMBL/GenBank/DDBJ databases">
        <authorList>
            <person name="Jaros S."/>
            <person name="Januszkiewicz K."/>
            <person name="Wedrychowicz H."/>
        </authorList>
    </citation>
    <scope>NUCLEOTIDE SEQUENCE [LARGE SCALE GENOMIC DNA]</scope>
    <source>
        <strain evidence="3 4">DSM 27406</strain>
    </source>
</reference>
<evidence type="ECO:0000256" key="2">
    <source>
        <dbReference type="SAM" id="SignalP"/>
    </source>
</evidence>
<dbReference type="Proteomes" id="UP000184420">
    <property type="component" value="Unassembled WGS sequence"/>
</dbReference>
<feature type="chain" id="PRO_5012093576" description="Low-complexity protein" evidence="2">
    <location>
        <begin position="31"/>
        <end position="114"/>
    </location>
</feature>
<gene>
    <name evidence="3" type="ORF">SAMN05444266_104418</name>
</gene>
<feature type="region of interest" description="Disordered" evidence="1">
    <location>
        <begin position="69"/>
        <end position="114"/>
    </location>
</feature>
<dbReference type="OrthoDB" id="680819at2"/>
<dbReference type="AlphaFoldDB" id="A0A1M7CP82"/>
<organism evidence="3 4">
    <name type="scientific">Chitinophaga jiangningensis</name>
    <dbReference type="NCBI Taxonomy" id="1419482"/>
    <lineage>
        <taxon>Bacteria</taxon>
        <taxon>Pseudomonadati</taxon>
        <taxon>Bacteroidota</taxon>
        <taxon>Chitinophagia</taxon>
        <taxon>Chitinophagales</taxon>
        <taxon>Chitinophagaceae</taxon>
        <taxon>Chitinophaga</taxon>
    </lineage>
</organism>
<proteinExistence type="predicted"/>
<dbReference type="RefSeq" id="WP_073081142.1">
    <property type="nucleotide sequence ID" value="NZ_FRBL01000004.1"/>
</dbReference>
<feature type="compositionally biased region" description="Basic and acidic residues" evidence="1">
    <location>
        <begin position="69"/>
        <end position="84"/>
    </location>
</feature>
<keyword evidence="4" id="KW-1185">Reference proteome</keyword>
<accession>A0A1M7CP82</accession>
<evidence type="ECO:0000256" key="1">
    <source>
        <dbReference type="SAM" id="MobiDB-lite"/>
    </source>
</evidence>
<dbReference type="STRING" id="1419482.SAMN05444266_104418"/>
<evidence type="ECO:0008006" key="5">
    <source>
        <dbReference type="Google" id="ProtNLM"/>
    </source>
</evidence>
<sequence length="114" mass="11519">MENKKISKKVLFSGSLVAGAIMGLTAFANANPVNYSDMGNGAAVRTALTGASSHVNAIELACGATKDSTMKSKEGKCGEGKCGEGKCGGKKGSKEKGKTKDKAKKGKDSTSTGN</sequence>
<evidence type="ECO:0000313" key="4">
    <source>
        <dbReference type="Proteomes" id="UP000184420"/>
    </source>
</evidence>
<keyword evidence="2" id="KW-0732">Signal</keyword>